<dbReference type="Pfam" id="PF02657">
    <property type="entry name" value="SufE"/>
    <property type="match status" value="1"/>
</dbReference>
<dbReference type="PANTHER" id="PTHR43597">
    <property type="entry name" value="SULFUR ACCEPTOR PROTEIN CSDE"/>
    <property type="match status" value="1"/>
</dbReference>
<proteinExistence type="inferred from homology"/>
<dbReference type="AlphaFoldDB" id="A0A344TR46"/>
<dbReference type="OrthoDB" id="9799320at2"/>
<gene>
    <name evidence="3" type="ORF">DR864_26965</name>
</gene>
<dbReference type="EMBL" id="CP030850">
    <property type="protein sequence ID" value="AXE21117.1"/>
    <property type="molecule type" value="Genomic_DNA"/>
</dbReference>
<dbReference type="PANTHER" id="PTHR43597:SF5">
    <property type="entry name" value="SUFE-LIKE PROTEIN 2, CHLOROPLASTIC"/>
    <property type="match status" value="1"/>
</dbReference>
<dbReference type="KEGG" id="run:DR864_26965"/>
<feature type="domain" description="Fe-S metabolism associated" evidence="2">
    <location>
        <begin position="11"/>
        <end position="132"/>
    </location>
</feature>
<keyword evidence="4" id="KW-1185">Reference proteome</keyword>
<comment type="similarity">
    <text evidence="1">Belongs to the SufE family.</text>
</comment>
<evidence type="ECO:0000313" key="4">
    <source>
        <dbReference type="Proteomes" id="UP000251993"/>
    </source>
</evidence>
<dbReference type="InterPro" id="IPR003808">
    <property type="entry name" value="Fe-S_metab-assoc_dom"/>
</dbReference>
<sequence length="142" mass="16042">MTINEKQDELIEDFELFDDQLDKTQYIIDLGKKLSPIAEDYKTDENLIRGCQSKVWLHSEMRGDVVHFEADSEPTAQISKGLVSLLIKILSDEKPEDVANADLYFIDKIGMSSIITSRRAGGLASMIARMKEFAQRATEKVS</sequence>
<evidence type="ECO:0000256" key="1">
    <source>
        <dbReference type="ARBA" id="ARBA00010282"/>
    </source>
</evidence>
<accession>A0A344TR46</accession>
<dbReference type="Gene3D" id="3.90.1010.10">
    <property type="match status" value="1"/>
</dbReference>
<dbReference type="RefSeq" id="WP_114069878.1">
    <property type="nucleotide sequence ID" value="NZ_CP030850.1"/>
</dbReference>
<organism evidence="3 4">
    <name type="scientific">Runella rosea</name>
    <dbReference type="NCBI Taxonomy" id="2259595"/>
    <lineage>
        <taxon>Bacteria</taxon>
        <taxon>Pseudomonadati</taxon>
        <taxon>Bacteroidota</taxon>
        <taxon>Cytophagia</taxon>
        <taxon>Cytophagales</taxon>
        <taxon>Spirosomataceae</taxon>
        <taxon>Runella</taxon>
    </lineage>
</organism>
<evidence type="ECO:0000313" key="3">
    <source>
        <dbReference type="EMBL" id="AXE21117.1"/>
    </source>
</evidence>
<dbReference type="Proteomes" id="UP000251993">
    <property type="component" value="Chromosome"/>
</dbReference>
<reference evidence="3 4" key="1">
    <citation type="submission" date="2018-07" db="EMBL/GenBank/DDBJ databases">
        <title>Genome sequencing of Runella.</title>
        <authorList>
            <person name="Baek M.-G."/>
            <person name="Yi H."/>
        </authorList>
    </citation>
    <scope>NUCLEOTIDE SEQUENCE [LARGE SCALE GENOMIC DNA]</scope>
    <source>
        <strain evidence="3 4">HYN0085</strain>
    </source>
</reference>
<evidence type="ECO:0000259" key="2">
    <source>
        <dbReference type="Pfam" id="PF02657"/>
    </source>
</evidence>
<protein>
    <submittedName>
        <fullName evidence="3">SufE family protein</fullName>
    </submittedName>
</protein>
<name>A0A344TR46_9BACT</name>
<dbReference type="SUPFAM" id="SSF82649">
    <property type="entry name" value="SufE/NifU"/>
    <property type="match status" value="1"/>
</dbReference>